<dbReference type="InterPro" id="IPR007138">
    <property type="entry name" value="ABM_dom"/>
</dbReference>
<reference evidence="3" key="2">
    <citation type="journal article" date="2018" name="Environ. Microbiol.">
        <title>Bloom of a denitrifying methanotroph, 'Candidatus Methylomirabilis limnetica', in a deep stratified lake.</title>
        <authorList>
            <person name="Graf J.S."/>
            <person name="Mayr M.J."/>
            <person name="Marchant H.K."/>
            <person name="Tienken D."/>
            <person name="Hach P.F."/>
            <person name="Brand A."/>
            <person name="Schubert C.J."/>
            <person name="Kuypers M.M."/>
            <person name="Milucka J."/>
        </authorList>
    </citation>
    <scope>NUCLEOTIDE SEQUENCE [LARGE SCALE GENOMIC DNA]</scope>
    <source>
        <strain evidence="3">Zug</strain>
    </source>
</reference>
<feature type="domain" description="ABM" evidence="1">
    <location>
        <begin position="5"/>
        <end position="97"/>
    </location>
</feature>
<evidence type="ECO:0000259" key="1">
    <source>
        <dbReference type="PROSITE" id="PS51725"/>
    </source>
</evidence>
<dbReference type="AlphaFoldDB" id="A0A2T4TV71"/>
<dbReference type="InterPro" id="IPR050744">
    <property type="entry name" value="AI-2_Isomerase_LsrG"/>
</dbReference>
<name>A0A2T4TV71_9BACT</name>
<keyword evidence="3" id="KW-1185">Reference proteome</keyword>
<accession>A0A2T4TV71</accession>
<keyword evidence="2" id="KW-0503">Monooxygenase</keyword>
<organism evidence="2 3">
    <name type="scientific">Candidatus Methylomirabilis limnetica</name>
    <dbReference type="NCBI Taxonomy" id="2033718"/>
    <lineage>
        <taxon>Bacteria</taxon>
        <taxon>Candidatus Methylomirabilota</taxon>
        <taxon>Candidatus Methylomirabilia</taxon>
        <taxon>Candidatus Methylomirabilales</taxon>
        <taxon>Candidatus Methylomirabilaceae</taxon>
        <taxon>Candidatus Methylomirabilis</taxon>
    </lineage>
</organism>
<evidence type="ECO:0000313" key="3">
    <source>
        <dbReference type="Proteomes" id="UP000241436"/>
    </source>
</evidence>
<reference evidence="2 3" key="1">
    <citation type="submission" date="2017-09" db="EMBL/GenBank/DDBJ databases">
        <title>Bloom of a denitrifying methanotroph, Candidatus Methylomirabilis limnetica, in a deep stratified lake.</title>
        <authorList>
            <person name="Graf J.S."/>
            <person name="Marchant H.K."/>
            <person name="Tienken D."/>
            <person name="Hach P.F."/>
            <person name="Brand A."/>
            <person name="Schubert C.J."/>
            <person name="Kuypers M.M."/>
            <person name="Milucka J."/>
        </authorList>
    </citation>
    <scope>NUCLEOTIDE SEQUENCE [LARGE SCALE GENOMIC DNA]</scope>
    <source>
        <strain evidence="2 3">Zug</strain>
    </source>
</reference>
<dbReference type="PROSITE" id="PS51725">
    <property type="entry name" value="ABM"/>
    <property type="match status" value="1"/>
</dbReference>
<dbReference type="Proteomes" id="UP000241436">
    <property type="component" value="Unassembled WGS sequence"/>
</dbReference>
<gene>
    <name evidence="2" type="ORF">CLG94_12205</name>
</gene>
<dbReference type="InterPro" id="IPR011008">
    <property type="entry name" value="Dimeric_a/b-barrel"/>
</dbReference>
<dbReference type="PANTHER" id="PTHR33336">
    <property type="entry name" value="QUINOL MONOOXYGENASE YGIN-RELATED"/>
    <property type="match status" value="1"/>
</dbReference>
<dbReference type="GO" id="GO:0004497">
    <property type="term" value="F:monooxygenase activity"/>
    <property type="evidence" value="ECO:0007669"/>
    <property type="project" value="UniProtKB-KW"/>
</dbReference>
<keyword evidence="2" id="KW-0560">Oxidoreductase</keyword>
<comment type="caution">
    <text evidence="2">The sequence shown here is derived from an EMBL/GenBank/DDBJ whole genome shotgun (WGS) entry which is preliminary data.</text>
</comment>
<dbReference type="EMBL" id="NVQC01000036">
    <property type="protein sequence ID" value="PTL35015.1"/>
    <property type="molecule type" value="Genomic_DNA"/>
</dbReference>
<dbReference type="Gene3D" id="3.30.70.100">
    <property type="match status" value="1"/>
</dbReference>
<protein>
    <submittedName>
        <fullName evidence="2">Antibiotic biosynthesis monooxygenase</fullName>
    </submittedName>
</protein>
<dbReference type="PANTHER" id="PTHR33336:SF15">
    <property type="entry name" value="ABM DOMAIN-CONTAINING PROTEIN"/>
    <property type="match status" value="1"/>
</dbReference>
<evidence type="ECO:0000313" key="2">
    <source>
        <dbReference type="EMBL" id="PTL35015.1"/>
    </source>
</evidence>
<dbReference type="Pfam" id="PF03992">
    <property type="entry name" value="ABM"/>
    <property type="match status" value="1"/>
</dbReference>
<sequence>MEQAVQVVARIVARSGKEDELRTLLRGLIEPTRREPGCVTYELLQNTTDPTDFTFVEEWSSGADLDAHLQSAHLRNARSRLPELTVADPDIRRYTVVG</sequence>
<dbReference type="SUPFAM" id="SSF54909">
    <property type="entry name" value="Dimeric alpha+beta barrel"/>
    <property type="match status" value="1"/>
</dbReference>
<proteinExistence type="predicted"/>
<dbReference type="OrthoDB" id="9806189at2"/>